<evidence type="ECO:0000313" key="8">
    <source>
        <dbReference type="Proteomes" id="UP000183997"/>
    </source>
</evidence>
<proteinExistence type="inferred from homology"/>
<dbReference type="PANTHER" id="PTHR48105">
    <property type="entry name" value="THIOREDOXIN REDUCTASE 1-RELATED-RELATED"/>
    <property type="match status" value="1"/>
</dbReference>
<feature type="domain" description="Thioredoxin" evidence="5">
    <location>
        <begin position="312"/>
        <end position="407"/>
    </location>
</feature>
<dbReference type="EMBL" id="FRAR01000012">
    <property type="protein sequence ID" value="SHK38865.1"/>
    <property type="molecule type" value="Genomic_DNA"/>
</dbReference>
<comment type="cofactor">
    <cofactor evidence="4">
        <name>FAD</name>
        <dbReference type="ChEBI" id="CHEBI:57692"/>
    </cofactor>
</comment>
<organism evidence="7 8">
    <name type="scientific">Desulforamulus aeronauticus DSM 10349</name>
    <dbReference type="NCBI Taxonomy" id="1121421"/>
    <lineage>
        <taxon>Bacteria</taxon>
        <taxon>Bacillati</taxon>
        <taxon>Bacillota</taxon>
        <taxon>Clostridia</taxon>
        <taxon>Eubacteriales</taxon>
        <taxon>Peptococcaceae</taxon>
        <taxon>Desulforamulus</taxon>
    </lineage>
</organism>
<keyword evidence="4" id="KW-0676">Redox-active center</keyword>
<feature type="domain" description="FAD/NAD(P)-binding" evidence="6">
    <location>
        <begin position="10"/>
        <end position="299"/>
    </location>
</feature>
<accession>A0A1M6S2B4</accession>
<dbReference type="EC" id="1.8.1.9" evidence="4"/>
<dbReference type="GO" id="GO:0004791">
    <property type="term" value="F:thioredoxin-disulfide reductase (NADPH) activity"/>
    <property type="evidence" value="ECO:0007669"/>
    <property type="project" value="UniProtKB-UniRule"/>
</dbReference>
<evidence type="ECO:0000256" key="2">
    <source>
        <dbReference type="ARBA" id="ARBA00022630"/>
    </source>
</evidence>
<dbReference type="RefSeq" id="WP_072913028.1">
    <property type="nucleotide sequence ID" value="NZ_FRAR01000012.1"/>
</dbReference>
<gene>
    <name evidence="7" type="ORF">SAMN02745123_01688</name>
</gene>
<dbReference type="InterPro" id="IPR050097">
    <property type="entry name" value="Ferredoxin-NADP_redctase_2"/>
</dbReference>
<keyword evidence="8" id="KW-1185">Reference proteome</keyword>
<evidence type="ECO:0000256" key="3">
    <source>
        <dbReference type="ARBA" id="ARBA00023002"/>
    </source>
</evidence>
<evidence type="ECO:0000256" key="1">
    <source>
        <dbReference type="ARBA" id="ARBA00009333"/>
    </source>
</evidence>
<dbReference type="Pfam" id="PF07992">
    <property type="entry name" value="Pyr_redox_2"/>
    <property type="match status" value="1"/>
</dbReference>
<dbReference type="STRING" id="1121421.SAMN02745123_01688"/>
<dbReference type="PRINTS" id="PR00469">
    <property type="entry name" value="PNDRDTASEII"/>
</dbReference>
<sequence length="409" mass="44096">MTCSCSNAIYDLIIIGGGPAGLSAGIYGARARLKTAVLEKAAVGGQAFTTREIVNFPGFKSTSGPELMKTIAAHAKEFGTEVIKADVTEIDLSGEIKVITTKKGQQYQTRAVILAPGSQPRLLNIPGEKAMRGNGVSYCATCDAEFYSDLDVVVVGNGDAAIEEAMYITKYARKVTIIVIHDEGVVDCNKASAEKAFNNPKIEFVWNSVLNEIKGKGEVESVVIKNLKTGELTEQVAHGVFIYVGMIPGTAFLQGQVELDERGYIVANEQMETSVEGVFAAGDARVKYLRQVVTAANDGAIAAVSAEKYLEEEQSFKEEVVNAEKPVLLTFWSPASQESIDLASRLEVLNTAAGGQYKIVKVDVSRKKRVAQKYNVTQIPTVLWLEKGDLKMQLSGVTEDSGLKAQLNL</sequence>
<comment type="similarity">
    <text evidence="1 4">Belongs to the class-II pyridine nucleotide-disulfide oxidoreductase family.</text>
</comment>
<comment type="catalytic activity">
    <reaction evidence="4">
        <text>[thioredoxin]-dithiol + NADP(+) = [thioredoxin]-disulfide + NADPH + H(+)</text>
        <dbReference type="Rhea" id="RHEA:20345"/>
        <dbReference type="Rhea" id="RHEA-COMP:10698"/>
        <dbReference type="Rhea" id="RHEA-COMP:10700"/>
        <dbReference type="ChEBI" id="CHEBI:15378"/>
        <dbReference type="ChEBI" id="CHEBI:29950"/>
        <dbReference type="ChEBI" id="CHEBI:50058"/>
        <dbReference type="ChEBI" id="CHEBI:57783"/>
        <dbReference type="ChEBI" id="CHEBI:58349"/>
        <dbReference type="EC" id="1.8.1.9"/>
    </reaction>
</comment>
<dbReference type="SUPFAM" id="SSF51905">
    <property type="entry name" value="FAD/NAD(P)-binding domain"/>
    <property type="match status" value="1"/>
</dbReference>
<dbReference type="OrthoDB" id="9806179at2"/>
<dbReference type="NCBIfam" id="TIGR01292">
    <property type="entry name" value="TRX_reduct"/>
    <property type="match status" value="1"/>
</dbReference>
<dbReference type="GO" id="GO:0019430">
    <property type="term" value="P:removal of superoxide radicals"/>
    <property type="evidence" value="ECO:0007669"/>
    <property type="project" value="UniProtKB-UniRule"/>
</dbReference>
<dbReference type="GO" id="GO:0005737">
    <property type="term" value="C:cytoplasm"/>
    <property type="evidence" value="ECO:0007669"/>
    <property type="project" value="InterPro"/>
</dbReference>
<name>A0A1M6S2B4_9FIRM</name>
<dbReference type="InterPro" id="IPR036249">
    <property type="entry name" value="Thioredoxin-like_sf"/>
</dbReference>
<evidence type="ECO:0000259" key="5">
    <source>
        <dbReference type="Pfam" id="PF00085"/>
    </source>
</evidence>
<dbReference type="InterPro" id="IPR036188">
    <property type="entry name" value="FAD/NAD-bd_sf"/>
</dbReference>
<dbReference type="InterPro" id="IPR005982">
    <property type="entry name" value="Thioredox_Rdtase"/>
</dbReference>
<dbReference type="InterPro" id="IPR023753">
    <property type="entry name" value="FAD/NAD-binding_dom"/>
</dbReference>
<comment type="subunit">
    <text evidence="4">Homodimer.</text>
</comment>
<dbReference type="Pfam" id="PF00085">
    <property type="entry name" value="Thioredoxin"/>
    <property type="match status" value="1"/>
</dbReference>
<protein>
    <recommendedName>
        <fullName evidence="4">Thioredoxin reductase</fullName>
        <ecNumber evidence="4">1.8.1.9</ecNumber>
    </recommendedName>
</protein>
<dbReference type="Proteomes" id="UP000183997">
    <property type="component" value="Unassembled WGS sequence"/>
</dbReference>
<dbReference type="Gene3D" id="3.50.50.60">
    <property type="entry name" value="FAD/NAD(P)-binding domain"/>
    <property type="match status" value="2"/>
</dbReference>
<keyword evidence="4" id="KW-0274">FAD</keyword>
<dbReference type="PRINTS" id="PR00368">
    <property type="entry name" value="FADPNR"/>
</dbReference>
<dbReference type="AlphaFoldDB" id="A0A1M6S2B4"/>
<dbReference type="Gene3D" id="3.40.30.10">
    <property type="entry name" value="Glutaredoxin"/>
    <property type="match status" value="1"/>
</dbReference>
<dbReference type="InterPro" id="IPR013766">
    <property type="entry name" value="Thioredoxin_domain"/>
</dbReference>
<dbReference type="SUPFAM" id="SSF52833">
    <property type="entry name" value="Thioredoxin-like"/>
    <property type="match status" value="1"/>
</dbReference>
<keyword evidence="2 4" id="KW-0285">Flavoprotein</keyword>
<evidence type="ECO:0000256" key="4">
    <source>
        <dbReference type="RuleBase" id="RU003880"/>
    </source>
</evidence>
<keyword evidence="3 4" id="KW-0560">Oxidoreductase</keyword>
<evidence type="ECO:0000259" key="6">
    <source>
        <dbReference type="Pfam" id="PF07992"/>
    </source>
</evidence>
<evidence type="ECO:0000313" key="7">
    <source>
        <dbReference type="EMBL" id="SHK38865.1"/>
    </source>
</evidence>
<reference evidence="8" key="1">
    <citation type="submission" date="2016-11" db="EMBL/GenBank/DDBJ databases">
        <authorList>
            <person name="Varghese N."/>
            <person name="Submissions S."/>
        </authorList>
    </citation>
    <scope>NUCLEOTIDE SEQUENCE [LARGE SCALE GENOMIC DNA]</scope>
    <source>
        <strain evidence="8">DSM 10349</strain>
    </source>
</reference>